<dbReference type="Proteomes" id="UP000261032">
    <property type="component" value="Unassembled WGS sequence"/>
</dbReference>
<evidence type="ECO:0000259" key="8">
    <source>
        <dbReference type="Pfam" id="PF00884"/>
    </source>
</evidence>
<dbReference type="PANTHER" id="PTHR47371:SF3">
    <property type="entry name" value="PHOSPHOGLYCEROL TRANSFERASE I"/>
    <property type="match status" value="1"/>
</dbReference>
<proteinExistence type="predicted"/>
<dbReference type="CDD" id="cd16015">
    <property type="entry name" value="LTA_synthase"/>
    <property type="match status" value="1"/>
</dbReference>
<gene>
    <name evidence="9" type="ORF">DXB93_06100</name>
</gene>
<evidence type="ECO:0000313" key="9">
    <source>
        <dbReference type="EMBL" id="RGD86195.1"/>
    </source>
</evidence>
<evidence type="ECO:0000313" key="10">
    <source>
        <dbReference type="Proteomes" id="UP000261032"/>
    </source>
</evidence>
<comment type="caution">
    <text evidence="9">The sequence shown here is derived from an EMBL/GenBank/DDBJ whole genome shotgun (WGS) entry which is preliminary data.</text>
</comment>
<dbReference type="SUPFAM" id="SSF53649">
    <property type="entry name" value="Alkaline phosphatase-like"/>
    <property type="match status" value="1"/>
</dbReference>
<feature type="transmembrane region" description="Helical" evidence="7">
    <location>
        <begin position="113"/>
        <end position="135"/>
    </location>
</feature>
<dbReference type="InterPro" id="IPR017850">
    <property type="entry name" value="Alkaline_phosphatase_core_sf"/>
</dbReference>
<feature type="domain" description="Sulfatase N-terminal" evidence="8">
    <location>
        <begin position="183"/>
        <end position="471"/>
    </location>
</feature>
<dbReference type="PANTHER" id="PTHR47371">
    <property type="entry name" value="LIPOTEICHOIC ACID SYNTHASE"/>
    <property type="match status" value="1"/>
</dbReference>
<dbReference type="EMBL" id="QUSL01000007">
    <property type="protein sequence ID" value="RGD86195.1"/>
    <property type="molecule type" value="Genomic_DNA"/>
</dbReference>
<dbReference type="AlphaFoldDB" id="A0A3E3EE67"/>
<evidence type="ECO:0000256" key="6">
    <source>
        <dbReference type="ARBA" id="ARBA00023136"/>
    </source>
</evidence>
<dbReference type="GO" id="GO:0005886">
    <property type="term" value="C:plasma membrane"/>
    <property type="evidence" value="ECO:0007669"/>
    <property type="project" value="UniProtKB-SubCell"/>
</dbReference>
<reference evidence="9 10" key="1">
    <citation type="submission" date="2018-08" db="EMBL/GenBank/DDBJ databases">
        <title>A genome reference for cultivated species of the human gut microbiota.</title>
        <authorList>
            <person name="Zou Y."/>
            <person name="Xue W."/>
            <person name="Luo G."/>
        </authorList>
    </citation>
    <scope>NUCLEOTIDE SEQUENCE [LARGE SCALE GENOMIC DNA]</scope>
    <source>
        <strain evidence="9 10">OM06-4</strain>
    </source>
</reference>
<keyword evidence="4 7" id="KW-0812">Transmembrane</keyword>
<keyword evidence="6 7" id="KW-0472">Membrane</keyword>
<sequence>MLKLNLVIVMSKRHRVVSIIIFSIFLFLSLMICTSVLWCNRTFGKVDMDQLLFTVLAPTTSTDHGIIISWILESLVFSLVIMVIVLISYYLIRKYWANRFVKPRFLYVINRHLWVLGVVLLAGALSMAESNFGVFDYLRKSNQKTEIYEPKKIAVKKEISDGDPELIYADPTSIAVSGENPNNLIYIYLESYENTFMDVVNGGIKEINCLPELTQLANENISFSNTDKAGGALGFTGTTWTIASMVGQSSGLPLKSEVANDMSNYAKFMPGAKMIGDILAENGYIQEFCIGGNATFAGTDKLFEQHGNYKIVDYKALKNDGRVQRGEVCEWGINDQGLFRIAKEEITNLVNSGQKFNFTMATIDCHTTDGIKCSLCPNTYSNRYENIYACQSKQVNNFISWCKEQSWFANTTIVLVGDHNTMAVKYTKDIPADYVRTTYNCFINSKVSSNNIKNRQFSHLDMFPTTLAAMGFKVDGNKLALGTNLFSSLPTAIEKYGQAYIEAEVQKSSTFLDENIYKFN</sequence>
<protein>
    <submittedName>
        <fullName evidence="9">LTA synthase family protein</fullName>
    </submittedName>
</protein>
<dbReference type="InterPro" id="IPR000917">
    <property type="entry name" value="Sulfatase_N"/>
</dbReference>
<evidence type="ECO:0000256" key="5">
    <source>
        <dbReference type="ARBA" id="ARBA00022989"/>
    </source>
</evidence>
<name>A0A3E3EE67_9FIRM</name>
<feature type="transmembrane region" description="Helical" evidence="7">
    <location>
        <begin position="16"/>
        <end position="38"/>
    </location>
</feature>
<evidence type="ECO:0000256" key="2">
    <source>
        <dbReference type="ARBA" id="ARBA00004936"/>
    </source>
</evidence>
<feature type="transmembrane region" description="Helical" evidence="7">
    <location>
        <begin position="67"/>
        <end position="92"/>
    </location>
</feature>
<dbReference type="Pfam" id="PF00884">
    <property type="entry name" value="Sulfatase"/>
    <property type="match status" value="1"/>
</dbReference>
<evidence type="ECO:0000256" key="3">
    <source>
        <dbReference type="ARBA" id="ARBA00022475"/>
    </source>
</evidence>
<evidence type="ECO:0000256" key="4">
    <source>
        <dbReference type="ARBA" id="ARBA00022692"/>
    </source>
</evidence>
<organism evidence="9 10">
    <name type="scientific">Thomasclavelia ramosa</name>
    <dbReference type="NCBI Taxonomy" id="1547"/>
    <lineage>
        <taxon>Bacteria</taxon>
        <taxon>Bacillati</taxon>
        <taxon>Bacillota</taxon>
        <taxon>Erysipelotrichia</taxon>
        <taxon>Erysipelotrichales</taxon>
        <taxon>Coprobacillaceae</taxon>
        <taxon>Thomasclavelia</taxon>
    </lineage>
</organism>
<comment type="subcellular location">
    <subcellularLocation>
        <location evidence="1">Cell membrane</location>
        <topology evidence="1">Multi-pass membrane protein</topology>
    </subcellularLocation>
</comment>
<comment type="pathway">
    <text evidence="2">Cell wall biogenesis; lipoteichoic acid biosynthesis.</text>
</comment>
<dbReference type="Gene3D" id="3.40.720.10">
    <property type="entry name" value="Alkaline Phosphatase, subunit A"/>
    <property type="match status" value="1"/>
</dbReference>
<dbReference type="InterPro" id="IPR050448">
    <property type="entry name" value="OpgB/LTA_synthase_biosynth"/>
</dbReference>
<keyword evidence="5 7" id="KW-1133">Transmembrane helix</keyword>
<keyword evidence="3" id="KW-1003">Cell membrane</keyword>
<evidence type="ECO:0000256" key="1">
    <source>
        <dbReference type="ARBA" id="ARBA00004651"/>
    </source>
</evidence>
<evidence type="ECO:0000256" key="7">
    <source>
        <dbReference type="SAM" id="Phobius"/>
    </source>
</evidence>
<accession>A0A3E3EE67</accession>